<dbReference type="Pfam" id="PF13432">
    <property type="entry name" value="TPR_16"/>
    <property type="match status" value="2"/>
</dbReference>
<proteinExistence type="predicted"/>
<protein>
    <submittedName>
        <fullName evidence="6">Protein with TPR motifs (Protein-protein interaction motif)</fullName>
    </submittedName>
</protein>
<feature type="repeat" description="TPR" evidence="3">
    <location>
        <begin position="315"/>
        <end position="348"/>
    </location>
</feature>
<dbReference type="OrthoDB" id="9815894at2"/>
<evidence type="ECO:0000313" key="7">
    <source>
        <dbReference type="Proteomes" id="UP000054761"/>
    </source>
</evidence>
<keyword evidence="7" id="KW-1185">Reference proteome</keyword>
<dbReference type="STRING" id="454.Lisr_0575"/>
<feature type="repeat" description="TPR" evidence="3">
    <location>
        <begin position="616"/>
        <end position="649"/>
    </location>
</feature>
<accession>A0A0W0WHQ8</accession>
<dbReference type="PROSITE" id="PS50005">
    <property type="entry name" value="TPR"/>
    <property type="match status" value="10"/>
</dbReference>
<dbReference type="PANTHER" id="PTHR44858">
    <property type="entry name" value="TETRATRICOPEPTIDE REPEAT PROTEIN 6"/>
    <property type="match status" value="1"/>
</dbReference>
<evidence type="ECO:0000256" key="5">
    <source>
        <dbReference type="SAM" id="SignalP"/>
    </source>
</evidence>
<evidence type="ECO:0000256" key="4">
    <source>
        <dbReference type="SAM" id="Coils"/>
    </source>
</evidence>
<feature type="repeat" description="TPR" evidence="3">
    <location>
        <begin position="171"/>
        <end position="204"/>
    </location>
</feature>
<keyword evidence="2 3" id="KW-0802">TPR repeat</keyword>
<feature type="repeat" description="TPR" evidence="3">
    <location>
        <begin position="205"/>
        <end position="238"/>
    </location>
</feature>
<dbReference type="EMBL" id="LNYH01000019">
    <property type="protein sequence ID" value="KTD31822.1"/>
    <property type="molecule type" value="Genomic_DNA"/>
</dbReference>
<feature type="repeat" description="TPR" evidence="3">
    <location>
        <begin position="97"/>
        <end position="130"/>
    </location>
</feature>
<name>A0A0W0WHQ8_9GAMM</name>
<keyword evidence="5" id="KW-0732">Signal</keyword>
<gene>
    <name evidence="6" type="ORF">Lisr_0575</name>
</gene>
<feature type="signal peptide" evidence="5">
    <location>
        <begin position="1"/>
        <end position="21"/>
    </location>
</feature>
<dbReference type="PATRIC" id="fig|454.4.peg.604"/>
<dbReference type="RefSeq" id="WP_082636473.1">
    <property type="nucleotide sequence ID" value="NZ_CAAAJA010000074.1"/>
</dbReference>
<feature type="repeat" description="TPR" evidence="3">
    <location>
        <begin position="281"/>
        <end position="314"/>
    </location>
</feature>
<evidence type="ECO:0000256" key="2">
    <source>
        <dbReference type="ARBA" id="ARBA00022803"/>
    </source>
</evidence>
<organism evidence="6 7">
    <name type="scientific">Legionella israelensis</name>
    <dbReference type="NCBI Taxonomy" id="454"/>
    <lineage>
        <taxon>Bacteria</taxon>
        <taxon>Pseudomonadati</taxon>
        <taxon>Pseudomonadota</taxon>
        <taxon>Gammaproteobacteria</taxon>
        <taxon>Legionellales</taxon>
        <taxon>Legionellaceae</taxon>
        <taxon>Legionella</taxon>
    </lineage>
</organism>
<comment type="caution">
    <text evidence="6">The sequence shown here is derived from an EMBL/GenBank/DDBJ whole genome shotgun (WGS) entry which is preliminary data.</text>
</comment>
<dbReference type="Pfam" id="PF13428">
    <property type="entry name" value="TPR_14"/>
    <property type="match status" value="1"/>
</dbReference>
<feature type="coiled-coil region" evidence="4">
    <location>
        <begin position="280"/>
        <end position="307"/>
    </location>
</feature>
<dbReference type="SUPFAM" id="SSF48452">
    <property type="entry name" value="TPR-like"/>
    <property type="match status" value="3"/>
</dbReference>
<dbReference type="SMART" id="SM00028">
    <property type="entry name" value="TPR"/>
    <property type="match status" value="17"/>
</dbReference>
<dbReference type="Proteomes" id="UP000054761">
    <property type="component" value="Unassembled WGS sequence"/>
</dbReference>
<dbReference type="AlphaFoldDB" id="A0A0W0WHQ8"/>
<evidence type="ECO:0000256" key="3">
    <source>
        <dbReference type="PROSITE-ProRule" id="PRU00339"/>
    </source>
</evidence>
<feature type="repeat" description="TPR" evidence="3">
    <location>
        <begin position="548"/>
        <end position="581"/>
    </location>
</feature>
<sequence length="1066" mass="120733">MRLRTLLGAALSLALAKDCLAATYNTEAQSSIPREGLQAEMKGEWEKAISIYTGLLLKQPDNLELWLRVAQIKHHVKNYILAINAYKHAIRIQPDNPALHKALSEIYAEINQPAQALAAVNEAVRLSPDNAEYLLARAKLANWNKKPAIALESYQKILALGKAGQVSVNTVDILVEIGRLQAQLENHQEAIKTYSQAIFLSPDDPKLYLELSRSYANQKELHKALDATNKALELDEDNIELLRIKARLASLLQENQIAVETYQKILDLSVIDDKVIITDRLAILKQIANLQNQARDYNEAIKTYDQAIQIYPNEATLYHSLSQTYVASGNPQKAIQTIDRAIKLDSDNVNYLEAKATLAMWLKDSQLAIETKQKILALSQDNDKKVTLLREIASLYNQDHQYLEAIKAYEQAIILKPNRAELYQELSQTYAASQDPQNALKAISKAIEIAPDHISYLEAKAKYANWLNDRKLARTTYKKILSLSPKHKEAIAGLKWLEYGVATTDQPPREMDPVDQLLAEANNLASLGQYIQASESVKRAIKLKPKDAGLFKTLSEIYATDNRPQLALDAINRALALEPANIDYLRAKGTLAAWAGDSGQMEESYVRILLLKPQDQEALLNLAHALRWQGRTDDSIRAYKKLLKLYPKVAEGWIHYAEVLSWTENYISACAALAQYRSLKGITTEYLTKEARFLTLADRYKSALAINQRLLKKNPNDFYLLTTQVTALVKGFQINNALKYLQRINELYPDERQARSLNNMILTPLRTNVNLGGEYISASDTTRILSIPLTAQYFLTPTASLLFRGLYERAVATIDSGLETYNGKNSIFDESAMIGLSIQAQSLFNLSALVGGLKIHNENSHGIYEISLNPNVGEAVKLIFTSLHNLYRPYLVPQSPRSISLQIMETRNGINLEWQPFLQKYLNILVSHSDLSDTNSYWHYNIWPKARAYGSEHWKVTVGLNADIWQYKKRLGNGYYDPLDFKGYQGTIEAYYIQSENVGYSIWGGFGIQKDETFPRYYYGEDLGFQAFWGIYTDWQLRFKGGYTLRKNPDGKYDAWSTGLILTRRF</sequence>
<dbReference type="PANTHER" id="PTHR44858:SF18">
    <property type="entry name" value="TETRATRICOPEPTIDE REPEAT (TPR) PROTEIN"/>
    <property type="match status" value="1"/>
</dbReference>
<feature type="repeat" description="TPR" evidence="3">
    <location>
        <begin position="63"/>
        <end position="96"/>
    </location>
</feature>
<dbReference type="InterPro" id="IPR011990">
    <property type="entry name" value="TPR-like_helical_dom_sf"/>
</dbReference>
<dbReference type="InterPro" id="IPR050498">
    <property type="entry name" value="Ycf3"/>
</dbReference>
<reference evidence="6 7" key="1">
    <citation type="submission" date="2015-11" db="EMBL/GenBank/DDBJ databases">
        <title>Genomic analysis of 38 Legionella species identifies large and diverse effector repertoires.</title>
        <authorList>
            <person name="Burstein D."/>
            <person name="Amaro F."/>
            <person name="Zusman T."/>
            <person name="Lifshitz Z."/>
            <person name="Cohen O."/>
            <person name="Gilbert J.A."/>
            <person name="Pupko T."/>
            <person name="Shuman H.A."/>
            <person name="Segal G."/>
        </authorList>
    </citation>
    <scope>NUCLEOTIDE SEQUENCE [LARGE SCALE GENOMIC DNA]</scope>
    <source>
        <strain evidence="6 7">Bercovier 4</strain>
    </source>
</reference>
<dbReference type="Gene3D" id="1.25.40.10">
    <property type="entry name" value="Tetratricopeptide repeat domain"/>
    <property type="match status" value="5"/>
</dbReference>
<evidence type="ECO:0000313" key="6">
    <source>
        <dbReference type="EMBL" id="KTD31822.1"/>
    </source>
</evidence>
<dbReference type="Pfam" id="PF13181">
    <property type="entry name" value="TPR_8"/>
    <property type="match status" value="1"/>
</dbReference>
<feature type="repeat" description="TPR" evidence="3">
    <location>
        <begin position="386"/>
        <end position="419"/>
    </location>
</feature>
<dbReference type="Pfam" id="PF14559">
    <property type="entry name" value="TPR_19"/>
    <property type="match status" value="2"/>
</dbReference>
<keyword evidence="1" id="KW-0677">Repeat</keyword>
<feature type="repeat" description="TPR" evidence="3">
    <location>
        <begin position="420"/>
        <end position="453"/>
    </location>
</feature>
<evidence type="ECO:0000256" key="1">
    <source>
        <dbReference type="ARBA" id="ARBA00022737"/>
    </source>
</evidence>
<keyword evidence="4" id="KW-0175">Coiled coil</keyword>
<feature type="chain" id="PRO_5006915501" evidence="5">
    <location>
        <begin position="22"/>
        <end position="1066"/>
    </location>
</feature>
<dbReference type="InterPro" id="IPR019734">
    <property type="entry name" value="TPR_rpt"/>
</dbReference>